<dbReference type="GO" id="GO:0003723">
    <property type="term" value="F:RNA binding"/>
    <property type="evidence" value="ECO:0007669"/>
    <property type="project" value="UniProtKB-UniRule"/>
</dbReference>
<dbReference type="InterPro" id="IPR035926">
    <property type="entry name" value="NusB-like_sf"/>
</dbReference>
<dbReference type="NCBIfam" id="TIGR00563">
    <property type="entry name" value="rsmB"/>
    <property type="match status" value="1"/>
</dbReference>
<keyword evidence="7 13" id="KW-0808">Transferase</keyword>
<protein>
    <recommendedName>
        <fullName evidence="3">16S rRNA (cytosine(967)-C(5))-methyltransferase</fullName>
        <ecNumber evidence="3">2.1.1.176</ecNumber>
    </recommendedName>
    <alternativeName>
        <fullName evidence="10">16S rRNA m5C967 methyltransferase</fullName>
    </alternativeName>
    <alternativeName>
        <fullName evidence="11">rRNA (cytosine-C(5)-)-methyltransferase RsmB</fullName>
    </alternativeName>
</protein>
<dbReference type="PRINTS" id="PR02008">
    <property type="entry name" value="RCMTFAMILY"/>
</dbReference>
<comment type="similarity">
    <text evidence="13">Belongs to the class I-like SAM-binding methyltransferase superfamily. RsmB/NOP family.</text>
</comment>
<evidence type="ECO:0000313" key="15">
    <source>
        <dbReference type="EMBL" id="MBM7555512.1"/>
    </source>
</evidence>
<accession>A0A938XTX8</accession>
<keyword evidence="16" id="KW-1185">Reference proteome</keyword>
<comment type="subcellular location">
    <subcellularLocation>
        <location evidence="2">Cytoplasm</location>
    </subcellularLocation>
</comment>
<dbReference type="Pfam" id="PF01189">
    <property type="entry name" value="Methyltr_RsmB-F"/>
    <property type="match status" value="1"/>
</dbReference>
<evidence type="ECO:0000256" key="8">
    <source>
        <dbReference type="ARBA" id="ARBA00022691"/>
    </source>
</evidence>
<dbReference type="FunFam" id="3.40.50.150:FF:000022">
    <property type="entry name" value="Ribosomal RNA small subunit methyltransferase B"/>
    <property type="match status" value="1"/>
</dbReference>
<reference evidence="15" key="1">
    <citation type="submission" date="2021-01" db="EMBL/GenBank/DDBJ databases">
        <title>Genomic Encyclopedia of Type Strains, Phase IV (KMG-IV): sequencing the most valuable type-strain genomes for metagenomic binning, comparative biology and taxonomic classification.</title>
        <authorList>
            <person name="Goeker M."/>
        </authorList>
    </citation>
    <scope>NUCLEOTIDE SEQUENCE</scope>
    <source>
        <strain evidence="15">DSM 23230</strain>
    </source>
</reference>
<dbReference type="Gene3D" id="1.10.940.10">
    <property type="entry name" value="NusB-like"/>
    <property type="match status" value="1"/>
</dbReference>
<evidence type="ECO:0000256" key="13">
    <source>
        <dbReference type="PROSITE-ProRule" id="PRU01023"/>
    </source>
</evidence>
<keyword evidence="6 13" id="KW-0489">Methyltransferase</keyword>
<dbReference type="GO" id="GO:0008649">
    <property type="term" value="F:rRNA methyltransferase activity"/>
    <property type="evidence" value="ECO:0007669"/>
    <property type="project" value="InterPro"/>
</dbReference>
<sequence length="446" mass="50515">MSNARELALKAIYRINEEGAFSNLVLNELLNKSNLDQRDKALTTQLVYGSIRYRNSLDWVINHFSTRKVKKMTPWVRNALRLGVYQIDYLDKIPAPVAANETVEVAKEYCNRGAVKFINGNLRNIAQNIDSVEYPDLEENPVQHIRHCYSYPQWIVQRWVKRYGREETIEICQNLNQIPPTVVRTNTLKLTREELISNLEQEGAEAEAITKVGEAVNLSNYNSIASLKSFQRGEFFVQGLSSMLVAHVLEPTAHDLVIDLCAAPGGKSTHFAQVMNNQGQINAVDLHQQKLDLIQENCDRLGIENIDTYCGDGREITFEQQANKILVDAPCSGLGIIGKKPEIRWQKKPQDLQQLQELQLELLTNAAGLLQDGGELVYSTCTFTPEENQAVIEKFLAEFPQFSLVDLETEAQNLELTDYLNDGMIQILPDNKFLEGFFIAKLVKIS</sequence>
<dbReference type="PROSITE" id="PS51686">
    <property type="entry name" value="SAM_MT_RSMB_NOP"/>
    <property type="match status" value="1"/>
</dbReference>
<dbReference type="Pfam" id="PF22458">
    <property type="entry name" value="RsmF-B_ferredox"/>
    <property type="match status" value="1"/>
</dbReference>
<evidence type="ECO:0000256" key="1">
    <source>
        <dbReference type="ARBA" id="ARBA00002724"/>
    </source>
</evidence>
<keyword evidence="5" id="KW-0698">rRNA processing</keyword>
<dbReference type="GO" id="GO:0005737">
    <property type="term" value="C:cytoplasm"/>
    <property type="evidence" value="ECO:0007669"/>
    <property type="project" value="UniProtKB-SubCell"/>
</dbReference>
<feature type="active site" description="Nucleophile" evidence="13">
    <location>
        <position position="381"/>
    </location>
</feature>
<organism evidence="15 16">
    <name type="scientific">Halanaerobacter jeridensis</name>
    <dbReference type="NCBI Taxonomy" id="706427"/>
    <lineage>
        <taxon>Bacteria</taxon>
        <taxon>Bacillati</taxon>
        <taxon>Bacillota</taxon>
        <taxon>Clostridia</taxon>
        <taxon>Halanaerobiales</taxon>
        <taxon>Halobacteroidaceae</taxon>
        <taxon>Halanaerobacter</taxon>
    </lineage>
</organism>
<keyword evidence="4" id="KW-0963">Cytoplasm</keyword>
<evidence type="ECO:0000256" key="10">
    <source>
        <dbReference type="ARBA" id="ARBA00030399"/>
    </source>
</evidence>
<dbReference type="Gene3D" id="3.40.50.150">
    <property type="entry name" value="Vaccinia Virus protein VP39"/>
    <property type="match status" value="1"/>
</dbReference>
<comment type="caution">
    <text evidence="15">The sequence shown here is derived from an EMBL/GenBank/DDBJ whole genome shotgun (WGS) entry which is preliminary data.</text>
</comment>
<dbReference type="NCBIfam" id="NF011494">
    <property type="entry name" value="PRK14902.1"/>
    <property type="match status" value="1"/>
</dbReference>
<dbReference type="PANTHER" id="PTHR22807">
    <property type="entry name" value="NOP2 YEAST -RELATED NOL1/NOP2/FMU SUN DOMAIN-CONTAINING"/>
    <property type="match status" value="1"/>
</dbReference>
<evidence type="ECO:0000259" key="14">
    <source>
        <dbReference type="PROSITE" id="PS51686"/>
    </source>
</evidence>
<dbReference type="InterPro" id="IPR029063">
    <property type="entry name" value="SAM-dependent_MTases_sf"/>
</dbReference>
<feature type="binding site" evidence="13">
    <location>
        <position position="328"/>
    </location>
    <ligand>
        <name>S-adenosyl-L-methionine</name>
        <dbReference type="ChEBI" id="CHEBI:59789"/>
    </ligand>
</feature>
<keyword evidence="8 13" id="KW-0949">S-adenosyl-L-methionine</keyword>
<dbReference type="Gene3D" id="3.30.70.1170">
    <property type="entry name" value="Sun protein, domain 3"/>
    <property type="match status" value="1"/>
</dbReference>
<evidence type="ECO:0000256" key="6">
    <source>
        <dbReference type="ARBA" id="ARBA00022603"/>
    </source>
</evidence>
<evidence type="ECO:0000256" key="5">
    <source>
        <dbReference type="ARBA" id="ARBA00022552"/>
    </source>
</evidence>
<dbReference type="GO" id="GO:0006355">
    <property type="term" value="P:regulation of DNA-templated transcription"/>
    <property type="evidence" value="ECO:0007669"/>
    <property type="project" value="InterPro"/>
</dbReference>
<dbReference type="PANTHER" id="PTHR22807:SF53">
    <property type="entry name" value="RIBOSOMAL RNA SMALL SUBUNIT METHYLTRANSFERASE B-RELATED"/>
    <property type="match status" value="1"/>
</dbReference>
<dbReference type="InterPro" id="IPR023267">
    <property type="entry name" value="RCMT"/>
</dbReference>
<dbReference type="InterPro" id="IPR049560">
    <property type="entry name" value="MeTrfase_RsmB-F_NOP2_cat"/>
</dbReference>
<feature type="binding site" evidence="13">
    <location>
        <position position="285"/>
    </location>
    <ligand>
        <name>S-adenosyl-L-methionine</name>
        <dbReference type="ChEBI" id="CHEBI:59789"/>
    </ligand>
</feature>
<dbReference type="Pfam" id="PF01029">
    <property type="entry name" value="NusB"/>
    <property type="match status" value="1"/>
</dbReference>
<comment type="function">
    <text evidence="1">Specifically methylates the cytosine at position 967 (m5C967) of 16S rRNA.</text>
</comment>
<dbReference type="InterPro" id="IPR054728">
    <property type="entry name" value="RsmB-like_ferredoxin"/>
</dbReference>
<dbReference type="InterPro" id="IPR001678">
    <property type="entry name" value="MeTrfase_RsmB-F_NOP2_dom"/>
</dbReference>
<evidence type="ECO:0000313" key="16">
    <source>
        <dbReference type="Proteomes" id="UP000774000"/>
    </source>
</evidence>
<dbReference type="AlphaFoldDB" id="A0A938XTX8"/>
<dbReference type="Proteomes" id="UP000774000">
    <property type="component" value="Unassembled WGS sequence"/>
</dbReference>
<dbReference type="EC" id="2.1.1.176" evidence="3"/>
<dbReference type="SUPFAM" id="SSF48013">
    <property type="entry name" value="NusB-like"/>
    <property type="match status" value="1"/>
</dbReference>
<dbReference type="SUPFAM" id="SSF53335">
    <property type="entry name" value="S-adenosyl-L-methionine-dependent methyltransferases"/>
    <property type="match status" value="1"/>
</dbReference>
<comment type="catalytic activity">
    <reaction evidence="12">
        <text>cytidine(967) in 16S rRNA + S-adenosyl-L-methionine = 5-methylcytidine(967) in 16S rRNA + S-adenosyl-L-homocysteine + H(+)</text>
        <dbReference type="Rhea" id="RHEA:42748"/>
        <dbReference type="Rhea" id="RHEA-COMP:10219"/>
        <dbReference type="Rhea" id="RHEA-COMP:10220"/>
        <dbReference type="ChEBI" id="CHEBI:15378"/>
        <dbReference type="ChEBI" id="CHEBI:57856"/>
        <dbReference type="ChEBI" id="CHEBI:59789"/>
        <dbReference type="ChEBI" id="CHEBI:74483"/>
        <dbReference type="ChEBI" id="CHEBI:82748"/>
        <dbReference type="EC" id="2.1.1.176"/>
    </reaction>
</comment>
<evidence type="ECO:0000256" key="3">
    <source>
        <dbReference type="ARBA" id="ARBA00012140"/>
    </source>
</evidence>
<dbReference type="InterPro" id="IPR004573">
    <property type="entry name" value="rRNA_ssu_MeTfrase_B"/>
</dbReference>
<evidence type="ECO:0000256" key="11">
    <source>
        <dbReference type="ARBA" id="ARBA00031088"/>
    </source>
</evidence>
<name>A0A938XTX8_9FIRM</name>
<dbReference type="RefSeq" id="WP_204700218.1">
    <property type="nucleotide sequence ID" value="NZ_JAFBDQ010000001.1"/>
</dbReference>
<feature type="domain" description="SAM-dependent MTase RsmB/NOP-type" evidence="14">
    <location>
        <begin position="171"/>
        <end position="445"/>
    </location>
</feature>
<dbReference type="EMBL" id="JAFBDQ010000001">
    <property type="protein sequence ID" value="MBM7555512.1"/>
    <property type="molecule type" value="Genomic_DNA"/>
</dbReference>
<dbReference type="CDD" id="cd02440">
    <property type="entry name" value="AdoMet_MTases"/>
    <property type="match status" value="1"/>
</dbReference>
<evidence type="ECO:0000256" key="2">
    <source>
        <dbReference type="ARBA" id="ARBA00004496"/>
    </source>
</evidence>
<dbReference type="InterPro" id="IPR006027">
    <property type="entry name" value="NusB_RsmB_TIM44"/>
</dbReference>
<feature type="binding site" evidence="13">
    <location>
        <begin position="261"/>
        <end position="267"/>
    </location>
    <ligand>
        <name>S-adenosyl-L-methionine</name>
        <dbReference type="ChEBI" id="CHEBI:59789"/>
    </ligand>
</feature>
<feature type="binding site" evidence="13">
    <location>
        <position position="312"/>
    </location>
    <ligand>
        <name>S-adenosyl-L-methionine</name>
        <dbReference type="ChEBI" id="CHEBI:59789"/>
    </ligand>
</feature>
<evidence type="ECO:0000256" key="9">
    <source>
        <dbReference type="ARBA" id="ARBA00022884"/>
    </source>
</evidence>
<evidence type="ECO:0000256" key="4">
    <source>
        <dbReference type="ARBA" id="ARBA00022490"/>
    </source>
</evidence>
<evidence type="ECO:0000256" key="12">
    <source>
        <dbReference type="ARBA" id="ARBA00047283"/>
    </source>
</evidence>
<evidence type="ECO:0000256" key="7">
    <source>
        <dbReference type="ARBA" id="ARBA00022679"/>
    </source>
</evidence>
<keyword evidence="9 13" id="KW-0694">RNA-binding</keyword>
<gene>
    <name evidence="15" type="ORF">JOC47_000336</name>
</gene>
<proteinExistence type="inferred from homology"/>